<keyword evidence="3" id="KW-1185">Reference proteome</keyword>
<sequence>MSYDYREMYLTEDKSGICQTEPLEEKTGLSDGEDERDALCSSDSPEETRLSTADGVAVREEGPVGISMISAVIGWLVTWLSVSCAKFDLEQNTVYHIMCSCFISCSLDPVCDTISLGERVIGVRV</sequence>
<evidence type="ECO:0000256" key="1">
    <source>
        <dbReference type="SAM" id="MobiDB-lite"/>
    </source>
</evidence>
<dbReference type="AlphaFoldDB" id="A0AAV4A5P1"/>
<proteinExistence type="predicted"/>
<evidence type="ECO:0000313" key="2">
    <source>
        <dbReference type="EMBL" id="GFO02222.1"/>
    </source>
</evidence>
<dbReference type="EMBL" id="BLXT01003576">
    <property type="protein sequence ID" value="GFO02222.1"/>
    <property type="molecule type" value="Genomic_DNA"/>
</dbReference>
<accession>A0AAV4A5P1</accession>
<feature type="region of interest" description="Disordered" evidence="1">
    <location>
        <begin position="21"/>
        <end position="55"/>
    </location>
</feature>
<evidence type="ECO:0000313" key="3">
    <source>
        <dbReference type="Proteomes" id="UP000735302"/>
    </source>
</evidence>
<gene>
    <name evidence="2" type="ORF">PoB_002872700</name>
</gene>
<comment type="caution">
    <text evidence="2">The sequence shown here is derived from an EMBL/GenBank/DDBJ whole genome shotgun (WGS) entry which is preliminary data.</text>
</comment>
<dbReference type="Proteomes" id="UP000735302">
    <property type="component" value="Unassembled WGS sequence"/>
</dbReference>
<reference evidence="2 3" key="1">
    <citation type="journal article" date="2021" name="Elife">
        <title>Chloroplast acquisition without the gene transfer in kleptoplastic sea slugs, Plakobranchus ocellatus.</title>
        <authorList>
            <person name="Maeda T."/>
            <person name="Takahashi S."/>
            <person name="Yoshida T."/>
            <person name="Shimamura S."/>
            <person name="Takaki Y."/>
            <person name="Nagai Y."/>
            <person name="Toyoda A."/>
            <person name="Suzuki Y."/>
            <person name="Arimoto A."/>
            <person name="Ishii H."/>
            <person name="Satoh N."/>
            <person name="Nishiyama T."/>
            <person name="Hasebe M."/>
            <person name="Maruyama T."/>
            <person name="Minagawa J."/>
            <person name="Obokata J."/>
            <person name="Shigenobu S."/>
        </authorList>
    </citation>
    <scope>NUCLEOTIDE SEQUENCE [LARGE SCALE GENOMIC DNA]</scope>
</reference>
<protein>
    <submittedName>
        <fullName evidence="2">Uncharacterized protein</fullName>
    </submittedName>
</protein>
<organism evidence="2 3">
    <name type="scientific">Plakobranchus ocellatus</name>
    <dbReference type="NCBI Taxonomy" id="259542"/>
    <lineage>
        <taxon>Eukaryota</taxon>
        <taxon>Metazoa</taxon>
        <taxon>Spiralia</taxon>
        <taxon>Lophotrochozoa</taxon>
        <taxon>Mollusca</taxon>
        <taxon>Gastropoda</taxon>
        <taxon>Heterobranchia</taxon>
        <taxon>Euthyneura</taxon>
        <taxon>Panpulmonata</taxon>
        <taxon>Sacoglossa</taxon>
        <taxon>Placobranchoidea</taxon>
        <taxon>Plakobranchidae</taxon>
        <taxon>Plakobranchus</taxon>
    </lineage>
</organism>
<name>A0AAV4A5P1_9GAST</name>